<accession>A0A4U0UY34</accession>
<sequence length="150" mass="17337">MMERLELVLLVPDEHEHDEWEGTTSRSDYRPRYTDREQLFPVRQIKEIGFYHLKQLKVVIKYSDHIDAGAKTTKQAEDRLDEWVDSEMVDISASGLNGKVTVIYELCMDRNLAFSLNTSYKERPLPHTLSKDFFHFQHAAQGPTSSGGCC</sequence>
<evidence type="ECO:0000313" key="1">
    <source>
        <dbReference type="EMBL" id="TKA40642.1"/>
    </source>
</evidence>
<dbReference type="EMBL" id="NAJP01000032">
    <property type="protein sequence ID" value="TKA40642.1"/>
    <property type="molecule type" value="Genomic_DNA"/>
</dbReference>
<gene>
    <name evidence="1" type="ORF">B0A54_09103</name>
</gene>
<dbReference type="OrthoDB" id="10480044at2759"/>
<proteinExistence type="predicted"/>
<protein>
    <submittedName>
        <fullName evidence="1">Uncharacterized protein</fullName>
    </submittedName>
</protein>
<name>A0A4U0UY34_9PEZI</name>
<comment type="caution">
    <text evidence="1">The sequence shown here is derived from an EMBL/GenBank/DDBJ whole genome shotgun (WGS) entry which is preliminary data.</text>
</comment>
<evidence type="ECO:0000313" key="2">
    <source>
        <dbReference type="Proteomes" id="UP000310066"/>
    </source>
</evidence>
<dbReference type="AlphaFoldDB" id="A0A4U0UY34"/>
<reference evidence="1 2" key="1">
    <citation type="submission" date="2017-03" db="EMBL/GenBank/DDBJ databases">
        <title>Genomes of endolithic fungi from Antarctica.</title>
        <authorList>
            <person name="Coleine C."/>
            <person name="Masonjones S."/>
            <person name="Stajich J.E."/>
        </authorList>
    </citation>
    <scope>NUCLEOTIDE SEQUENCE [LARGE SCALE GENOMIC DNA]</scope>
    <source>
        <strain evidence="1 2">CCFEE 5311</strain>
    </source>
</reference>
<organism evidence="1 2">
    <name type="scientific">Friedmanniomyces endolithicus</name>
    <dbReference type="NCBI Taxonomy" id="329885"/>
    <lineage>
        <taxon>Eukaryota</taxon>
        <taxon>Fungi</taxon>
        <taxon>Dikarya</taxon>
        <taxon>Ascomycota</taxon>
        <taxon>Pezizomycotina</taxon>
        <taxon>Dothideomycetes</taxon>
        <taxon>Dothideomycetidae</taxon>
        <taxon>Mycosphaerellales</taxon>
        <taxon>Teratosphaeriaceae</taxon>
        <taxon>Friedmanniomyces</taxon>
    </lineage>
</organism>
<dbReference type="Proteomes" id="UP000310066">
    <property type="component" value="Unassembled WGS sequence"/>
</dbReference>